<dbReference type="PANTHER" id="PTHR48475:SF1">
    <property type="entry name" value="RNASE H TYPE-1 DOMAIN-CONTAINING PROTEIN"/>
    <property type="match status" value="1"/>
</dbReference>
<dbReference type="Pfam" id="PF17917">
    <property type="entry name" value="RT_RNaseH"/>
    <property type="match status" value="1"/>
</dbReference>
<evidence type="ECO:0000256" key="5">
    <source>
        <dbReference type="ARBA" id="ARBA00022801"/>
    </source>
</evidence>
<evidence type="ECO:0000256" key="6">
    <source>
        <dbReference type="ARBA" id="ARBA00022918"/>
    </source>
</evidence>
<dbReference type="GO" id="GO:0004519">
    <property type="term" value="F:endonuclease activity"/>
    <property type="evidence" value="ECO:0007669"/>
    <property type="project" value="UniProtKB-KW"/>
</dbReference>
<gene>
    <name evidence="8" type="ORF">LIER_01094</name>
</gene>
<organism evidence="8 9">
    <name type="scientific">Lithospermum erythrorhizon</name>
    <name type="common">Purple gromwell</name>
    <name type="synonym">Lithospermum officinale var. erythrorhizon</name>
    <dbReference type="NCBI Taxonomy" id="34254"/>
    <lineage>
        <taxon>Eukaryota</taxon>
        <taxon>Viridiplantae</taxon>
        <taxon>Streptophyta</taxon>
        <taxon>Embryophyta</taxon>
        <taxon>Tracheophyta</taxon>
        <taxon>Spermatophyta</taxon>
        <taxon>Magnoliopsida</taxon>
        <taxon>eudicotyledons</taxon>
        <taxon>Gunneridae</taxon>
        <taxon>Pentapetalae</taxon>
        <taxon>asterids</taxon>
        <taxon>lamiids</taxon>
        <taxon>Boraginales</taxon>
        <taxon>Boraginaceae</taxon>
        <taxon>Boraginoideae</taxon>
        <taxon>Lithospermeae</taxon>
        <taxon>Lithospermum</taxon>
    </lineage>
</organism>
<keyword evidence="9" id="KW-1185">Reference proteome</keyword>
<protein>
    <recommendedName>
        <fullName evidence="7">Reverse transcriptase RNase H-like domain-containing protein</fullName>
    </recommendedName>
</protein>
<comment type="caution">
    <text evidence="8">The sequence shown here is derived from an EMBL/GenBank/DDBJ whole genome shotgun (WGS) entry which is preliminary data.</text>
</comment>
<dbReference type="PANTHER" id="PTHR48475">
    <property type="entry name" value="RIBONUCLEASE H"/>
    <property type="match status" value="1"/>
</dbReference>
<keyword evidence="2" id="KW-0548">Nucleotidyltransferase</keyword>
<evidence type="ECO:0000256" key="3">
    <source>
        <dbReference type="ARBA" id="ARBA00022722"/>
    </source>
</evidence>
<evidence type="ECO:0000313" key="9">
    <source>
        <dbReference type="Proteomes" id="UP001454036"/>
    </source>
</evidence>
<dbReference type="InterPro" id="IPR041373">
    <property type="entry name" value="RT_RNaseH"/>
</dbReference>
<evidence type="ECO:0000313" key="8">
    <source>
        <dbReference type="EMBL" id="GAA0139577.1"/>
    </source>
</evidence>
<accession>A0AAV3NKW9</accession>
<keyword evidence="6" id="KW-0695">RNA-directed DNA polymerase</keyword>
<evidence type="ECO:0000259" key="7">
    <source>
        <dbReference type="Pfam" id="PF17917"/>
    </source>
</evidence>
<dbReference type="GO" id="GO:0016787">
    <property type="term" value="F:hydrolase activity"/>
    <property type="evidence" value="ECO:0007669"/>
    <property type="project" value="UniProtKB-KW"/>
</dbReference>
<evidence type="ECO:0000256" key="1">
    <source>
        <dbReference type="ARBA" id="ARBA00022679"/>
    </source>
</evidence>
<dbReference type="Proteomes" id="UP001454036">
    <property type="component" value="Unassembled WGS sequence"/>
</dbReference>
<proteinExistence type="predicted"/>
<evidence type="ECO:0000256" key="4">
    <source>
        <dbReference type="ARBA" id="ARBA00022759"/>
    </source>
</evidence>
<keyword evidence="5" id="KW-0378">Hydrolase</keyword>
<dbReference type="SUPFAM" id="SSF56672">
    <property type="entry name" value="DNA/RNA polymerases"/>
    <property type="match status" value="1"/>
</dbReference>
<dbReference type="EMBL" id="BAABME010000101">
    <property type="protein sequence ID" value="GAA0139577.1"/>
    <property type="molecule type" value="Genomic_DNA"/>
</dbReference>
<keyword evidence="3" id="KW-0540">Nuclease</keyword>
<dbReference type="GO" id="GO:0003964">
    <property type="term" value="F:RNA-directed DNA polymerase activity"/>
    <property type="evidence" value="ECO:0007669"/>
    <property type="project" value="UniProtKB-KW"/>
</dbReference>
<sequence>MTPNELKYTPIGKLCLALIFAIQKLKHYFQAHTVRLISKANPIKYVMSKPVLLDRLARWYLQLQQFEIVYVPQKAIKGQVLADFLADHPLLAEC</sequence>
<keyword evidence="1" id="KW-0808">Transferase</keyword>
<evidence type="ECO:0000256" key="2">
    <source>
        <dbReference type="ARBA" id="ARBA00022695"/>
    </source>
</evidence>
<dbReference type="AlphaFoldDB" id="A0AAV3NKW9"/>
<feature type="domain" description="Reverse transcriptase RNase H-like" evidence="7">
    <location>
        <begin position="1"/>
        <end position="66"/>
    </location>
</feature>
<reference evidence="8 9" key="1">
    <citation type="submission" date="2024-01" db="EMBL/GenBank/DDBJ databases">
        <title>The complete chloroplast genome sequence of Lithospermum erythrorhizon: insights into the phylogenetic relationship among Boraginaceae species and the maternal lineages of purple gromwells.</title>
        <authorList>
            <person name="Okada T."/>
            <person name="Watanabe K."/>
        </authorList>
    </citation>
    <scope>NUCLEOTIDE SEQUENCE [LARGE SCALE GENOMIC DNA]</scope>
</reference>
<name>A0AAV3NKW9_LITER</name>
<dbReference type="InterPro" id="IPR043502">
    <property type="entry name" value="DNA/RNA_pol_sf"/>
</dbReference>
<keyword evidence="4" id="KW-0255">Endonuclease</keyword>